<reference evidence="3 4" key="1">
    <citation type="submission" date="2019-12" db="EMBL/GenBank/DDBJ databases">
        <authorList>
            <person name="Huq M.A."/>
        </authorList>
    </citation>
    <scope>NUCLEOTIDE SEQUENCE [LARGE SCALE GENOMIC DNA]</scope>
    <source>
        <strain evidence="3 4">MAH-18</strain>
    </source>
</reference>
<dbReference type="AlphaFoldDB" id="A0A6L6Y1Y6"/>
<sequence length="280" mass="28504">MGIKSGIVVLSAAALIAAGGIGSATAAKLISGQQIKDGSITSRDLSQGLNRKLQRANHSTGVSPQTGPRGPQGEQGPAGTAAYVGPHWSVVDRNVIGNGDSGLRAGPVVPPYGVGSLGLRTGSATDKAAFGNELDFRGRPLPTTVGYSLYTTGENAALAADNLPNISLEIDPTGPSTAGLDYASLVYDPTAVTPNAWTAQDASSAARWWLTGAAGSSTGCTLAHYCTLGEVRSALPQATLLTVTISKGRDRAFSGAVDGLRVDDQLFDFEPLGVLARAAD</sequence>
<feature type="compositionally biased region" description="Polar residues" evidence="1">
    <location>
        <begin position="56"/>
        <end position="66"/>
    </location>
</feature>
<name>A0A6L6Y1Y6_9ACTN</name>
<dbReference type="EMBL" id="WSEK01000005">
    <property type="protein sequence ID" value="MVQ51595.1"/>
    <property type="molecule type" value="Genomic_DNA"/>
</dbReference>
<dbReference type="RefSeq" id="WP_157346536.1">
    <property type="nucleotide sequence ID" value="NZ_WSEK01000005.1"/>
</dbReference>
<dbReference type="Proteomes" id="UP000473525">
    <property type="component" value="Unassembled WGS sequence"/>
</dbReference>
<evidence type="ECO:0008006" key="5">
    <source>
        <dbReference type="Google" id="ProtNLM"/>
    </source>
</evidence>
<feature type="signal peptide" evidence="2">
    <location>
        <begin position="1"/>
        <end position="26"/>
    </location>
</feature>
<comment type="caution">
    <text evidence="3">The sequence shown here is derived from an EMBL/GenBank/DDBJ whole genome shotgun (WGS) entry which is preliminary data.</text>
</comment>
<organism evidence="3 4">
    <name type="scientific">Nocardioides agri</name>
    <dbReference type="NCBI Taxonomy" id="2682843"/>
    <lineage>
        <taxon>Bacteria</taxon>
        <taxon>Bacillati</taxon>
        <taxon>Actinomycetota</taxon>
        <taxon>Actinomycetes</taxon>
        <taxon>Propionibacteriales</taxon>
        <taxon>Nocardioidaceae</taxon>
        <taxon>Nocardioides</taxon>
    </lineage>
</organism>
<proteinExistence type="predicted"/>
<feature type="region of interest" description="Disordered" evidence="1">
    <location>
        <begin position="52"/>
        <end position="82"/>
    </location>
</feature>
<protein>
    <recommendedName>
        <fullName evidence="5">Collagen-like protein</fullName>
    </recommendedName>
</protein>
<feature type="chain" id="PRO_5026942685" description="Collagen-like protein" evidence="2">
    <location>
        <begin position="27"/>
        <end position="280"/>
    </location>
</feature>
<evidence type="ECO:0000256" key="2">
    <source>
        <dbReference type="SAM" id="SignalP"/>
    </source>
</evidence>
<accession>A0A6L6Y1Y6</accession>
<gene>
    <name evidence="3" type="ORF">GON03_20645</name>
</gene>
<evidence type="ECO:0000256" key="1">
    <source>
        <dbReference type="SAM" id="MobiDB-lite"/>
    </source>
</evidence>
<keyword evidence="2" id="KW-0732">Signal</keyword>
<evidence type="ECO:0000313" key="3">
    <source>
        <dbReference type="EMBL" id="MVQ51595.1"/>
    </source>
</evidence>
<keyword evidence="4" id="KW-1185">Reference proteome</keyword>
<evidence type="ECO:0000313" key="4">
    <source>
        <dbReference type="Proteomes" id="UP000473525"/>
    </source>
</evidence>